<evidence type="ECO:0000256" key="12">
    <source>
        <dbReference type="SAM" id="Phobius"/>
    </source>
</evidence>
<organism evidence="13 14">
    <name type="scientific">Polaromonas jejuensis</name>
    <dbReference type="NCBI Taxonomy" id="457502"/>
    <lineage>
        <taxon>Bacteria</taxon>
        <taxon>Pseudomonadati</taxon>
        <taxon>Pseudomonadota</taxon>
        <taxon>Betaproteobacteria</taxon>
        <taxon>Burkholderiales</taxon>
        <taxon>Comamonadaceae</taxon>
        <taxon>Polaromonas</taxon>
    </lineage>
</organism>
<dbReference type="InterPro" id="IPR050450">
    <property type="entry name" value="COX15/CtaA_HemeA_synthase"/>
</dbReference>
<keyword evidence="3 12" id="KW-0812">Transmembrane</keyword>
<evidence type="ECO:0000256" key="4">
    <source>
        <dbReference type="ARBA" id="ARBA00022723"/>
    </source>
</evidence>
<reference evidence="14" key="1">
    <citation type="journal article" date="2019" name="Int. J. Syst. Evol. Microbiol.">
        <title>The Global Catalogue of Microorganisms (GCM) 10K type strain sequencing project: providing services to taxonomists for standard genome sequencing and annotation.</title>
        <authorList>
            <consortium name="The Broad Institute Genomics Platform"/>
            <consortium name="The Broad Institute Genome Sequencing Center for Infectious Disease"/>
            <person name="Wu L."/>
            <person name="Ma J."/>
        </authorList>
    </citation>
    <scope>NUCLEOTIDE SEQUENCE [LARGE SCALE GENOMIC DNA]</scope>
    <source>
        <strain evidence="14">CGMCC 4.7277</strain>
    </source>
</reference>
<protein>
    <submittedName>
        <fullName evidence="13">Heme A synthase</fullName>
    </submittedName>
</protein>
<accession>A0ABW0Q6K6</accession>
<feature type="transmembrane region" description="Helical" evidence="12">
    <location>
        <begin position="378"/>
        <end position="396"/>
    </location>
</feature>
<feature type="transmembrane region" description="Helical" evidence="12">
    <location>
        <begin position="177"/>
        <end position="197"/>
    </location>
</feature>
<feature type="transmembrane region" description="Helical" evidence="12">
    <location>
        <begin position="43"/>
        <end position="63"/>
    </location>
</feature>
<feature type="transmembrane region" description="Helical" evidence="12">
    <location>
        <begin position="243"/>
        <end position="260"/>
    </location>
</feature>
<evidence type="ECO:0000256" key="7">
    <source>
        <dbReference type="ARBA" id="ARBA00023004"/>
    </source>
</evidence>
<dbReference type="Pfam" id="PF02628">
    <property type="entry name" value="COX15-CtaA"/>
    <property type="match status" value="1"/>
</dbReference>
<keyword evidence="7" id="KW-0408">Iron</keyword>
<evidence type="ECO:0000256" key="1">
    <source>
        <dbReference type="ARBA" id="ARBA00004141"/>
    </source>
</evidence>
<dbReference type="Proteomes" id="UP001596084">
    <property type="component" value="Unassembled WGS sequence"/>
</dbReference>
<keyword evidence="10" id="KW-1015">Disulfide bond</keyword>
<evidence type="ECO:0000256" key="9">
    <source>
        <dbReference type="ARBA" id="ARBA00023136"/>
    </source>
</evidence>
<keyword evidence="14" id="KW-1185">Reference proteome</keyword>
<dbReference type="PANTHER" id="PTHR35457:SF1">
    <property type="entry name" value="HEME A SYNTHASE"/>
    <property type="match status" value="1"/>
</dbReference>
<comment type="caution">
    <text evidence="13">The sequence shown here is derived from an EMBL/GenBank/DDBJ whole genome shotgun (WGS) entry which is preliminary data.</text>
</comment>
<feature type="transmembrane region" description="Helical" evidence="12">
    <location>
        <begin position="12"/>
        <end position="31"/>
    </location>
</feature>
<name>A0ABW0Q6K6_9BURK</name>
<evidence type="ECO:0000256" key="11">
    <source>
        <dbReference type="ARBA" id="ARBA00023444"/>
    </source>
</evidence>
<dbReference type="EMBL" id="JBHSMX010000011">
    <property type="protein sequence ID" value="MFC5520348.1"/>
    <property type="molecule type" value="Genomic_DNA"/>
</dbReference>
<keyword evidence="5 12" id="KW-1133">Transmembrane helix</keyword>
<sequence>MDTQDLYNLSPALRLMIMGLAVALGPLGWVWVRNKNVPVAKRLHVLTLVTLFLTFDLVIFGAFTRLTDSGLGCPDWPGCYGSASPVGAQMHIEAAQTAMPTGPVTHSKAWIEMIHRYLATGVGVLILTLTLASWLECRRHTSDRRAAPGSDSPLGGQRITRSVLEERRSQQREGPISPWWPTATLFWVCLQGAFGALTVTMKLFPAIVTMHLLGGLALLALLRAQSARYAQAQGVLAPVPLSAYTRWFAILAFALLWLQITLGGWVSTNYAVLACTDFPGCQNSLWPAMDFRQGFTLWRELGAGHDGANISFQALTAIHYVHRLAAYLVFVVLLALALRLHRVPALRAHARWLGGLTLLQAATGLSNVVLGWPLLAAVAHTGGAAALVVVLTGIVFSSRSTSEAVPASKLTTSRLSA</sequence>
<proteinExistence type="predicted"/>
<dbReference type="RefSeq" id="WP_068831497.1">
    <property type="nucleotide sequence ID" value="NZ_JBHSMX010000011.1"/>
</dbReference>
<keyword evidence="2" id="KW-1003">Cell membrane</keyword>
<feature type="transmembrane region" description="Helical" evidence="12">
    <location>
        <begin position="203"/>
        <end position="222"/>
    </location>
</feature>
<feature type="transmembrane region" description="Helical" evidence="12">
    <location>
        <begin position="320"/>
        <end position="340"/>
    </location>
</feature>
<dbReference type="InterPro" id="IPR003780">
    <property type="entry name" value="COX15/CtaA_fam"/>
</dbReference>
<evidence type="ECO:0000313" key="13">
    <source>
        <dbReference type="EMBL" id="MFC5520348.1"/>
    </source>
</evidence>
<evidence type="ECO:0000256" key="8">
    <source>
        <dbReference type="ARBA" id="ARBA00023133"/>
    </source>
</evidence>
<dbReference type="PANTHER" id="PTHR35457">
    <property type="entry name" value="HEME A SYNTHASE"/>
    <property type="match status" value="1"/>
</dbReference>
<evidence type="ECO:0000256" key="2">
    <source>
        <dbReference type="ARBA" id="ARBA00022475"/>
    </source>
</evidence>
<evidence type="ECO:0000313" key="14">
    <source>
        <dbReference type="Proteomes" id="UP001596084"/>
    </source>
</evidence>
<gene>
    <name evidence="13" type="ORF">ACFPP7_05405</name>
</gene>
<feature type="transmembrane region" description="Helical" evidence="12">
    <location>
        <begin position="352"/>
        <end position="372"/>
    </location>
</feature>
<keyword evidence="6" id="KW-0560">Oxidoreductase</keyword>
<comment type="pathway">
    <text evidence="11">Porphyrin-containing compound metabolism.</text>
</comment>
<evidence type="ECO:0000256" key="6">
    <source>
        <dbReference type="ARBA" id="ARBA00023002"/>
    </source>
</evidence>
<comment type="subcellular location">
    <subcellularLocation>
        <location evidence="1">Membrane</location>
        <topology evidence="1">Multi-pass membrane protein</topology>
    </subcellularLocation>
</comment>
<keyword evidence="9 12" id="KW-0472">Membrane</keyword>
<evidence type="ECO:0000256" key="3">
    <source>
        <dbReference type="ARBA" id="ARBA00022692"/>
    </source>
</evidence>
<feature type="transmembrane region" description="Helical" evidence="12">
    <location>
        <begin position="117"/>
        <end position="135"/>
    </location>
</feature>
<evidence type="ECO:0000256" key="5">
    <source>
        <dbReference type="ARBA" id="ARBA00022989"/>
    </source>
</evidence>
<evidence type="ECO:0000256" key="10">
    <source>
        <dbReference type="ARBA" id="ARBA00023157"/>
    </source>
</evidence>
<keyword evidence="4" id="KW-0479">Metal-binding</keyword>
<keyword evidence="8" id="KW-0350">Heme biosynthesis</keyword>